<keyword evidence="6" id="KW-0408">Iron</keyword>
<comment type="cofactor">
    <cofactor evidence="1">
        <name>[4Fe-4S] cluster</name>
        <dbReference type="ChEBI" id="CHEBI:49883"/>
    </cofactor>
</comment>
<comment type="caution">
    <text evidence="9">The sequence shown here is derived from an EMBL/GenBank/DDBJ whole genome shotgun (WGS) entry which is preliminary data.</text>
</comment>
<dbReference type="PANTHER" id="PTHR24960">
    <property type="entry name" value="PHOTOSYSTEM I IRON-SULFUR CENTER-RELATED"/>
    <property type="match status" value="1"/>
</dbReference>
<evidence type="ECO:0000313" key="9">
    <source>
        <dbReference type="EMBL" id="KLU66684.1"/>
    </source>
</evidence>
<evidence type="ECO:0000256" key="3">
    <source>
        <dbReference type="ARBA" id="ARBA00013529"/>
    </source>
</evidence>
<dbReference type="RefSeq" id="WP_047809233.1">
    <property type="nucleotide sequence ID" value="NZ_LDZY01000004.1"/>
</dbReference>
<dbReference type="GO" id="GO:0046872">
    <property type="term" value="F:metal ion binding"/>
    <property type="evidence" value="ECO:0007669"/>
    <property type="project" value="UniProtKB-KW"/>
</dbReference>
<evidence type="ECO:0000259" key="8">
    <source>
        <dbReference type="PROSITE" id="PS51379"/>
    </source>
</evidence>
<dbReference type="InterPro" id="IPR017900">
    <property type="entry name" value="4Fe4S_Fe_S_CS"/>
</dbReference>
<dbReference type="Proteomes" id="UP000036356">
    <property type="component" value="Unassembled WGS sequence"/>
</dbReference>
<proteinExistence type="predicted"/>
<evidence type="ECO:0000256" key="6">
    <source>
        <dbReference type="ARBA" id="ARBA00023004"/>
    </source>
</evidence>
<dbReference type="GO" id="GO:0051539">
    <property type="term" value="F:4 iron, 4 sulfur cluster binding"/>
    <property type="evidence" value="ECO:0007669"/>
    <property type="project" value="UniProtKB-KW"/>
</dbReference>
<dbReference type="STRING" id="476652.DEAC_c13510"/>
<evidence type="ECO:0000256" key="5">
    <source>
        <dbReference type="ARBA" id="ARBA00022723"/>
    </source>
</evidence>
<feature type="domain" description="4Fe-4S ferredoxin-type" evidence="8">
    <location>
        <begin position="228"/>
        <end position="258"/>
    </location>
</feature>
<reference evidence="9 10" key="1">
    <citation type="submission" date="2015-06" db="EMBL/GenBank/DDBJ databases">
        <title>Draft genome of the moderately acidophilic sulfate reducer Candidatus Desulfosporosinus acididurans strain M1.</title>
        <authorList>
            <person name="Poehlein A."/>
            <person name="Petzsch P."/>
            <person name="Johnson B.D."/>
            <person name="Schloemann M."/>
            <person name="Daniel R."/>
            <person name="Muehling M."/>
        </authorList>
    </citation>
    <scope>NUCLEOTIDE SEQUENCE [LARGE SCALE GENOMIC DNA]</scope>
    <source>
        <strain evidence="9 10">M1</strain>
    </source>
</reference>
<gene>
    <name evidence="9" type="primary">ndhI_2</name>
    <name evidence="9" type="ORF">DEAC_c13510</name>
</gene>
<dbReference type="PANTHER" id="PTHR24960:SF79">
    <property type="entry name" value="PHOTOSYSTEM I IRON-SULFUR CENTER"/>
    <property type="match status" value="1"/>
</dbReference>
<dbReference type="EMBL" id="LDZY01000004">
    <property type="protein sequence ID" value="KLU66684.1"/>
    <property type="molecule type" value="Genomic_DNA"/>
</dbReference>
<dbReference type="Pfam" id="PF12838">
    <property type="entry name" value="Fer4_7"/>
    <property type="match status" value="1"/>
</dbReference>
<dbReference type="PATRIC" id="fig|476652.3.peg.1388"/>
<dbReference type="InterPro" id="IPR050157">
    <property type="entry name" value="PSI_iron-sulfur_center"/>
</dbReference>
<protein>
    <recommendedName>
        <fullName evidence="3">Ferredoxin</fullName>
    </recommendedName>
</protein>
<keyword evidence="7" id="KW-0411">Iron-sulfur</keyword>
<feature type="domain" description="4Fe-4S ferredoxin-type" evidence="8">
    <location>
        <begin position="277"/>
        <end position="306"/>
    </location>
</feature>
<dbReference type="PROSITE" id="PS00198">
    <property type="entry name" value="4FE4S_FER_1"/>
    <property type="match status" value="2"/>
</dbReference>
<dbReference type="GO" id="GO:0016491">
    <property type="term" value="F:oxidoreductase activity"/>
    <property type="evidence" value="ECO:0007669"/>
    <property type="project" value="UniProtKB-KW"/>
</dbReference>
<keyword evidence="10" id="KW-1185">Reference proteome</keyword>
<dbReference type="SUPFAM" id="SSF54862">
    <property type="entry name" value="4Fe-4S ferredoxins"/>
    <property type="match status" value="2"/>
</dbReference>
<comment type="function">
    <text evidence="2">Ferredoxins are iron-sulfur proteins that transfer electrons in a wide variety of metabolic reactions.</text>
</comment>
<keyword evidence="9" id="KW-0560">Oxidoreductase</keyword>
<evidence type="ECO:0000256" key="7">
    <source>
        <dbReference type="ARBA" id="ARBA00023014"/>
    </source>
</evidence>
<keyword evidence="5" id="KW-0479">Metal-binding</keyword>
<dbReference type="AlphaFoldDB" id="A0A0J1FT87"/>
<evidence type="ECO:0000313" key="10">
    <source>
        <dbReference type="Proteomes" id="UP000036356"/>
    </source>
</evidence>
<feature type="domain" description="4Fe-4S ferredoxin-type" evidence="8">
    <location>
        <begin position="37"/>
        <end position="67"/>
    </location>
</feature>
<keyword evidence="4" id="KW-0004">4Fe-4S</keyword>
<evidence type="ECO:0000256" key="1">
    <source>
        <dbReference type="ARBA" id="ARBA00001966"/>
    </source>
</evidence>
<sequence length="357" mass="40407">MTCQVVYHNGNCLNTKKAYTNTCRLCIEVCPYQAISEYRQLDAQKCSECGACMAVCPSDGFVDVQIDKFYEYLEETNEIRLNCPKALPGGFEIPCLGMFDIDGWMTLILWAKKKPVTMLTGVCSACEDRTACSVSVQAFKQVHSFWPDHPQVYIQVRPDDSEVNKGPKGMGASKSFERNFSLDNWRQKSMKQVEHWLPNLTADQTYPIPKSRQSLLRALEKDEDDKIPFRVLSVSKMCTNCGVCASICPQGALQKTEEWDPDPAAKESPLEDKIVSQRLILEPQKCVHCNRCLEVCRIEALSYSTKMLNYRFLTGKVLIHEGSPLYCKQCGKRIFDNSELCLVCSTSDPKGRSSFFL</sequence>
<evidence type="ECO:0000256" key="2">
    <source>
        <dbReference type="ARBA" id="ARBA00003532"/>
    </source>
</evidence>
<dbReference type="InterPro" id="IPR017896">
    <property type="entry name" value="4Fe4S_Fe-S-bd"/>
</dbReference>
<evidence type="ECO:0000256" key="4">
    <source>
        <dbReference type="ARBA" id="ARBA00022485"/>
    </source>
</evidence>
<organism evidence="9 10">
    <name type="scientific">Desulfosporosinus acididurans</name>
    <dbReference type="NCBI Taxonomy" id="476652"/>
    <lineage>
        <taxon>Bacteria</taxon>
        <taxon>Bacillati</taxon>
        <taxon>Bacillota</taxon>
        <taxon>Clostridia</taxon>
        <taxon>Eubacteriales</taxon>
        <taxon>Desulfitobacteriaceae</taxon>
        <taxon>Desulfosporosinus</taxon>
    </lineage>
</organism>
<dbReference type="Pfam" id="PF00037">
    <property type="entry name" value="Fer4"/>
    <property type="match status" value="1"/>
</dbReference>
<dbReference type="Gene3D" id="3.30.70.20">
    <property type="match status" value="2"/>
</dbReference>
<accession>A0A0J1FT87</accession>
<dbReference type="PROSITE" id="PS51379">
    <property type="entry name" value="4FE4S_FER_2"/>
    <property type="match status" value="3"/>
</dbReference>
<name>A0A0J1FT87_9FIRM</name>